<dbReference type="Pfam" id="PF10316">
    <property type="entry name" value="7TM_GPCR_Srbc"/>
    <property type="match status" value="1"/>
</dbReference>
<keyword evidence="3" id="KW-1185">Reference proteome</keyword>
<feature type="transmembrane region" description="Helical" evidence="1">
    <location>
        <begin position="81"/>
        <end position="104"/>
    </location>
</feature>
<dbReference type="RefSeq" id="NP_001343600.1">
    <property type="nucleotide sequence ID" value="NM_001356782.1"/>
</dbReference>
<dbReference type="Gene3D" id="1.20.1070.10">
    <property type="entry name" value="Rhodopsin 7-helix transmembrane proteins"/>
    <property type="match status" value="1"/>
</dbReference>
<feature type="transmembrane region" description="Helical" evidence="1">
    <location>
        <begin position="12"/>
        <end position="33"/>
    </location>
</feature>
<gene>
    <name evidence="2 4" type="primary">srbc-27</name>
    <name evidence="2" type="ORF">CELE_F20E11.15</name>
    <name evidence="4" type="ORF">F20E11.15</name>
</gene>
<dbReference type="GeneID" id="3565175"/>
<feature type="transmembrane region" description="Helical" evidence="1">
    <location>
        <begin position="179"/>
        <end position="197"/>
    </location>
</feature>
<dbReference type="CTD" id="3565175"/>
<protein>
    <submittedName>
        <fullName evidence="2">Serpentine Receptor, class BC (Class B-like)</fullName>
    </submittedName>
</protein>
<dbReference type="WormBase" id="F20E11.15">
    <property type="protein sequence ID" value="CE52356"/>
    <property type="gene ID" value="WBGene00044100"/>
    <property type="gene designation" value="srbc-27"/>
</dbReference>
<dbReference type="EMBL" id="BX284605">
    <property type="protein sequence ID" value="CAI58634.2"/>
    <property type="molecule type" value="Genomic_DNA"/>
</dbReference>
<dbReference type="AlphaFoldDB" id="Q5CZ36"/>
<dbReference type="Proteomes" id="UP000001940">
    <property type="component" value="Chromosome V"/>
</dbReference>
<dbReference type="KEGG" id="cel:CELE_F20E11.15"/>
<dbReference type="InParanoid" id="Q5CZ36"/>
<name>Q5CZ36_CAEEL</name>
<dbReference type="HOGENOM" id="CLU_059075_1_0_1"/>
<evidence type="ECO:0000313" key="3">
    <source>
        <dbReference type="Proteomes" id="UP000001940"/>
    </source>
</evidence>
<evidence type="ECO:0000313" key="2">
    <source>
        <dbReference type="EMBL" id="CAI58634.2"/>
    </source>
</evidence>
<dbReference type="PaxDb" id="6239-F20E11.15"/>
<dbReference type="eggNOG" id="ENOG502R2IJ">
    <property type="taxonomic scope" value="Eukaryota"/>
</dbReference>
<dbReference type="PhylomeDB" id="Q5CZ36"/>
<dbReference type="PROSITE" id="PS51257">
    <property type="entry name" value="PROKAR_LIPOPROTEIN"/>
    <property type="match status" value="1"/>
</dbReference>
<keyword evidence="1" id="KW-0472">Membrane</keyword>
<organism evidence="2 3">
    <name type="scientific">Caenorhabditis elegans</name>
    <dbReference type="NCBI Taxonomy" id="6239"/>
    <lineage>
        <taxon>Eukaryota</taxon>
        <taxon>Metazoa</taxon>
        <taxon>Ecdysozoa</taxon>
        <taxon>Nematoda</taxon>
        <taxon>Chromadorea</taxon>
        <taxon>Rhabditida</taxon>
        <taxon>Rhabditina</taxon>
        <taxon>Rhabditomorpha</taxon>
        <taxon>Rhabditoidea</taxon>
        <taxon>Rhabditidae</taxon>
        <taxon>Peloderinae</taxon>
        <taxon>Caenorhabditis</taxon>
    </lineage>
</organism>
<dbReference type="InterPro" id="IPR019420">
    <property type="entry name" value="7TM_GPCR_serpentine_rcpt_Srbc"/>
</dbReference>
<keyword evidence="2" id="KW-0675">Receptor</keyword>
<reference evidence="2 3" key="1">
    <citation type="journal article" date="1998" name="Science">
        <title>Genome sequence of the nematode C. elegans: a platform for investigating biology.</title>
        <authorList>
            <consortium name="The C. elegans sequencing consortium"/>
            <person name="Sulson J.E."/>
            <person name="Waterston R."/>
        </authorList>
    </citation>
    <scope>NUCLEOTIDE SEQUENCE [LARGE SCALE GENOMIC DNA]</scope>
    <source>
        <strain evidence="2 3">Bristol N2</strain>
    </source>
</reference>
<dbReference type="UCSC" id="F20E11.15">
    <property type="organism name" value="c. elegans"/>
</dbReference>
<feature type="transmembrane region" description="Helical" evidence="1">
    <location>
        <begin position="217"/>
        <end position="238"/>
    </location>
</feature>
<evidence type="ECO:0000256" key="1">
    <source>
        <dbReference type="SAM" id="Phobius"/>
    </source>
</evidence>
<proteinExistence type="predicted"/>
<evidence type="ECO:0000313" key="4">
    <source>
        <dbReference type="WormBase" id="F20E11.15"/>
    </source>
</evidence>
<feature type="transmembrane region" description="Helical" evidence="1">
    <location>
        <begin position="45"/>
        <end position="69"/>
    </location>
</feature>
<accession>Q5CZ36</accession>
<sequence length="293" mass="33064">MEAPRLSGSLVLSINLFGVICSTFSCIMNIFILKKEKKNNEMVLFCFRYFLAAVYGLTVAIHILSVILYNFYNQDNPDLHAFTVLAAFFSSNILTMRGIVTLTISVERVVAVCSPMVFRYYRPMIPNNVILTLILLYGLFEYLILFAICDYHLNVSYNCVNVGCAMNSCFRLYFRPLKLIIYGPTLLFAIILSLKLICKAGKTTNKDPTMNRANRLALIDVIIIFFFDVLLSIFLTVFDQNNLLTNSGPFASVLRELGCSIEALLVFRLVKQKSNVTSTPTTSKLNVLVKSVK</sequence>
<feature type="transmembrane region" description="Helical" evidence="1">
    <location>
        <begin position="125"/>
        <end position="148"/>
    </location>
</feature>
<keyword evidence="1" id="KW-1133">Transmembrane helix</keyword>
<dbReference type="PANTHER" id="PTHR10664:SF2">
    <property type="entry name" value="SERPENTINE RECEPTOR, CLASS BC (CLASS B-LIKE)"/>
    <property type="match status" value="1"/>
</dbReference>
<keyword evidence="1" id="KW-0812">Transmembrane</keyword>
<dbReference type="AGR" id="WB:WBGene00044100"/>
<dbReference type="PANTHER" id="PTHR10664">
    <property type="entry name" value="SERPENTINE RECEPTOR-C.ELEGANS"/>
    <property type="match status" value="1"/>
</dbReference>